<dbReference type="GO" id="GO:0003677">
    <property type="term" value="F:DNA binding"/>
    <property type="evidence" value="ECO:0007669"/>
    <property type="project" value="InterPro"/>
</dbReference>
<gene>
    <name evidence="4" type="ORF">ERW57_10390</name>
</gene>
<dbReference type="Gene3D" id="3.30.420.10">
    <property type="entry name" value="Ribonuclease H-like superfamily/Ribonuclease H"/>
    <property type="match status" value="1"/>
</dbReference>
<evidence type="ECO:0000259" key="3">
    <source>
        <dbReference type="PROSITE" id="PS50994"/>
    </source>
</evidence>
<accession>A0A4Q5KW47</accession>
<dbReference type="InterPro" id="IPR036397">
    <property type="entry name" value="RNaseH_sf"/>
</dbReference>
<dbReference type="EMBL" id="SEZK01000015">
    <property type="protein sequence ID" value="RYU51298.1"/>
    <property type="molecule type" value="Genomic_DNA"/>
</dbReference>
<keyword evidence="2" id="KW-0175">Coiled coil</keyword>
<dbReference type="InterPro" id="IPR001584">
    <property type="entry name" value="Integrase_cat-core"/>
</dbReference>
<dbReference type="RefSeq" id="WP_130047562.1">
    <property type="nucleotide sequence ID" value="NZ_SEZK01000015.1"/>
</dbReference>
<name>A0A4Q5KW47_9GAMM</name>
<reference evidence="4 5" key="1">
    <citation type="submission" date="2019-02" db="EMBL/GenBank/DDBJ databases">
        <title>Genome sequences of Aliivibrio finisterrensis strains from farmed Atlantic salmon.</title>
        <authorList>
            <person name="Bowman J.P."/>
        </authorList>
    </citation>
    <scope>NUCLEOTIDE SEQUENCE [LARGE SCALE GENOMIC DNA]</scope>
    <source>
        <strain evidence="4 5">A46</strain>
    </source>
</reference>
<evidence type="ECO:0000313" key="4">
    <source>
        <dbReference type="EMBL" id="RYU51298.1"/>
    </source>
</evidence>
<organism evidence="4 5">
    <name type="scientific">Aliivibrio finisterrensis</name>
    <dbReference type="NCBI Taxonomy" id="511998"/>
    <lineage>
        <taxon>Bacteria</taxon>
        <taxon>Pseudomonadati</taxon>
        <taxon>Pseudomonadota</taxon>
        <taxon>Gammaproteobacteria</taxon>
        <taxon>Vibrionales</taxon>
        <taxon>Vibrionaceae</taxon>
        <taxon>Aliivibrio</taxon>
    </lineage>
</organism>
<comment type="similarity">
    <text evidence="1">Belongs to the transposase 8 family.</text>
</comment>
<dbReference type="PANTHER" id="PTHR46889:SF4">
    <property type="entry name" value="TRANSPOSASE INSO FOR INSERTION SEQUENCE ELEMENT IS911B-RELATED"/>
    <property type="match status" value="1"/>
</dbReference>
<dbReference type="GO" id="GO:0015074">
    <property type="term" value="P:DNA integration"/>
    <property type="evidence" value="ECO:0007669"/>
    <property type="project" value="InterPro"/>
</dbReference>
<dbReference type="Pfam" id="PF01527">
    <property type="entry name" value="HTH_Tnp_1"/>
    <property type="match status" value="1"/>
</dbReference>
<evidence type="ECO:0000256" key="2">
    <source>
        <dbReference type="SAM" id="Coils"/>
    </source>
</evidence>
<dbReference type="Proteomes" id="UP000294063">
    <property type="component" value="Unassembled WGS sequence"/>
</dbReference>
<comment type="caution">
    <text evidence="4">The sequence shown here is derived from an EMBL/GenBank/DDBJ whole genome shotgun (WGS) entry which is preliminary data.</text>
</comment>
<dbReference type="PROSITE" id="PS50994">
    <property type="entry name" value="INTEGRASE"/>
    <property type="match status" value="1"/>
</dbReference>
<dbReference type="Pfam" id="PF00665">
    <property type="entry name" value="rve"/>
    <property type="match status" value="1"/>
</dbReference>
<evidence type="ECO:0000313" key="5">
    <source>
        <dbReference type="Proteomes" id="UP000294063"/>
    </source>
</evidence>
<proteinExistence type="inferred from homology"/>
<protein>
    <submittedName>
        <fullName evidence="4">IS3 family transposase</fullName>
    </submittedName>
</protein>
<dbReference type="NCBIfam" id="NF033516">
    <property type="entry name" value="transpos_IS3"/>
    <property type="match status" value="1"/>
</dbReference>
<dbReference type="SUPFAM" id="SSF53098">
    <property type="entry name" value="Ribonuclease H-like"/>
    <property type="match status" value="1"/>
</dbReference>
<dbReference type="SUPFAM" id="SSF46689">
    <property type="entry name" value="Homeodomain-like"/>
    <property type="match status" value="1"/>
</dbReference>
<dbReference type="GO" id="GO:0006313">
    <property type="term" value="P:DNA transposition"/>
    <property type="evidence" value="ECO:0007669"/>
    <property type="project" value="InterPro"/>
</dbReference>
<dbReference type="InterPro" id="IPR012337">
    <property type="entry name" value="RNaseH-like_sf"/>
</dbReference>
<dbReference type="InterPro" id="IPR048020">
    <property type="entry name" value="Transpos_IS3"/>
</dbReference>
<dbReference type="InterPro" id="IPR002514">
    <property type="entry name" value="Transposase_8"/>
</dbReference>
<evidence type="ECO:0000256" key="1">
    <source>
        <dbReference type="ARBA" id="ARBA00009964"/>
    </source>
</evidence>
<dbReference type="PANTHER" id="PTHR46889">
    <property type="entry name" value="TRANSPOSASE INSF FOR INSERTION SEQUENCE IS3B-RELATED"/>
    <property type="match status" value="1"/>
</dbReference>
<dbReference type="GO" id="GO:0004803">
    <property type="term" value="F:transposase activity"/>
    <property type="evidence" value="ECO:0007669"/>
    <property type="project" value="InterPro"/>
</dbReference>
<dbReference type="AlphaFoldDB" id="A0A4Q5KW47"/>
<dbReference type="InterPro" id="IPR050900">
    <property type="entry name" value="Transposase_IS3/IS150/IS904"/>
</dbReference>
<feature type="coiled-coil region" evidence="2">
    <location>
        <begin position="63"/>
        <end position="90"/>
    </location>
</feature>
<feature type="domain" description="Integrase catalytic" evidence="3">
    <location>
        <begin position="219"/>
        <end position="381"/>
    </location>
</feature>
<sequence>MTRRPRKNYSATYKLEAAQLVIEQGYSITEASQVMNVSKSAMTKWVQQLKDELSGVMPTASPITPEQIEIRELKKKLARLEEHNEILKKGYGSVDVRLTEQFALIDKLRQSHSISILCETFGIHRSSYKYWKAKPRNVDGELLELYSEVKEVHSISNGSAGARSIAKMVSQRGIPLSRYRATKLMKLLNLVSTQIPKHTYKKADHESIIAPNLLKRQFDVKQPNQIWCGDVTYIWIGTRWVYLAVVIDLFSRKPIGWSLSLSPDSNLTTNALSIAYELRGKPSNVMFHSDQGCHYTSLKFRQKLWQYQITQSMSRRGNCWDNSPMERFFRSLKSEWIPKNGYKSFAEAKHSITKYIIGYFSNIRPHQHNDGLPPNLAEQQYWLEYKTVASFT</sequence>
<dbReference type="InterPro" id="IPR009057">
    <property type="entry name" value="Homeodomain-like_sf"/>
</dbReference>